<keyword evidence="5" id="KW-0805">Transcription regulation</keyword>
<dbReference type="PANTHER" id="PTHR13578">
    <property type="entry name" value="ADDITIONAL SEX COMBS LIKE PROTEIN ASXL"/>
    <property type="match status" value="1"/>
</dbReference>
<proteinExistence type="predicted"/>
<keyword evidence="7" id="KW-0539">Nucleus</keyword>
<evidence type="ECO:0000256" key="5">
    <source>
        <dbReference type="ARBA" id="ARBA00023015"/>
    </source>
</evidence>
<organism evidence="10 11">
    <name type="scientific">Paralvinella palmiformis</name>
    <dbReference type="NCBI Taxonomy" id="53620"/>
    <lineage>
        <taxon>Eukaryota</taxon>
        <taxon>Metazoa</taxon>
        <taxon>Spiralia</taxon>
        <taxon>Lophotrochozoa</taxon>
        <taxon>Annelida</taxon>
        <taxon>Polychaeta</taxon>
        <taxon>Sedentaria</taxon>
        <taxon>Canalipalpata</taxon>
        <taxon>Terebellida</taxon>
        <taxon>Terebelliformia</taxon>
        <taxon>Alvinellidae</taxon>
        <taxon>Paralvinella</taxon>
    </lineage>
</organism>
<dbReference type="InterPro" id="IPR024811">
    <property type="entry name" value="ASX/ASX-like"/>
</dbReference>
<feature type="region of interest" description="Disordered" evidence="8">
    <location>
        <begin position="542"/>
        <end position="625"/>
    </location>
</feature>
<sequence>MLHANSRGAGCSFYKVFGRTGVYGLMSDMPDGAELLEVDEDDSAADVSIDDEDRLPFNLPPAPTTPKTFRERKKEKVMYIRLPEDHSLMNDSDTALGLNHVCSNQENDTDSMIDAVSVSTENSEASNMSNSVVTVSTKQMALGSIAKSRPKRKTNRNNALRHYKKRKKKAKMKRQLRAKQITSSLGYRERGTPNSANSTPNGSSPNVTSTSTSSPPTLTINPITGLATTTTMTQTLKDFWASIPGFSLKPRKRTQQKLSTAAQLRQTREGCIDLETPNSILVNTDLKALINPMTFRFLPPAYQYKLVQLLPDCDKYIDSNGELRMSSTSMNNEFFTKACVEWRHRLAEGEFTQENQMRIKHEEEKEHAKLDPWKVKHFEPVWGHRGSSYRHTISDKPLASLRIINSGVHPQRPATSPTVPVVKVQQPKAKLVSTMLKQRTISQNVAASVGSASLSNGPVSDKGQRSDSPGLKTWVPHSASHSLSVTSASVTSQLGNEKPLKRSSDASTGGTRTVTPAKPNLVVAKSSQAGQTRTLAQIKAQTRAKVHGRQPGQAMMVGRSPSGSVRHLPSILQSRKSQEGQVQRREMTTPPAVSPLRTPTPSVESNASSTGSLQQIPATVPSPVSTPRAQTMQVLLTAAPPTQQLVSGSLPSPATANIVLTSLPQAVSQSTQAPMLLTNTSQIQRTGQGSSEKNVFPMPQPIKHVTDQALSSVTVQQTDATKPKQAPTPTTQTSQPRQVIRLLRVSSPSGQTRYILPNSNNAASSTSSVSSRSSSCGSVSSSESPSPSPDLQDAGTPRPQSVVPLGQNSLDMIPPRANSAPPCNLEGKKIIKAIVIKRSVVRTNPNGPILASNFKSPYGEFTIQKNTSLSSSHPALQRLLSEKDTMLSTPTPKKSDELPVSTNFNKPSPTKTTVTNSLHSVTLPLVINTVENAPPIVTPTTATTTAQDTLLLTQKTVPLPSAALNTRQNNISGNFLVQGTTAHTLGSGTTMQQRITSSGPDAAALSVASPIYVVSTDKKNNQATPLANSSLRNNTDNPLTSNCVCSLKAM</sequence>
<feature type="region of interest" description="Disordered" evidence="8">
    <location>
        <begin position="451"/>
        <end position="519"/>
    </location>
</feature>
<keyword evidence="2" id="KW-0479">Metal-binding</keyword>
<feature type="region of interest" description="Disordered" evidence="8">
    <location>
        <begin position="712"/>
        <end position="821"/>
    </location>
</feature>
<feature type="compositionally biased region" description="Polar residues" evidence="8">
    <location>
        <begin position="597"/>
        <end position="625"/>
    </location>
</feature>
<feature type="region of interest" description="Disordered" evidence="8">
    <location>
        <begin position="141"/>
        <end position="223"/>
    </location>
</feature>
<dbReference type="GO" id="GO:0035517">
    <property type="term" value="C:PR-DUB complex"/>
    <property type="evidence" value="ECO:0007669"/>
    <property type="project" value="TreeGrafter"/>
</dbReference>
<dbReference type="Proteomes" id="UP001208570">
    <property type="component" value="Unassembled WGS sequence"/>
</dbReference>
<feature type="compositionally biased region" description="Low complexity" evidence="8">
    <location>
        <begin position="723"/>
        <end position="733"/>
    </location>
</feature>
<feature type="compositionally biased region" description="Low complexity" evidence="8">
    <location>
        <begin position="477"/>
        <end position="492"/>
    </location>
</feature>
<evidence type="ECO:0000256" key="3">
    <source>
        <dbReference type="ARBA" id="ARBA00022771"/>
    </source>
</evidence>
<feature type="compositionally biased region" description="Polar residues" evidence="8">
    <location>
        <begin position="900"/>
        <end position="913"/>
    </location>
</feature>
<dbReference type="PANTHER" id="PTHR13578:SF20">
    <property type="entry name" value="POLYCOMB PROTEIN ASX"/>
    <property type="match status" value="1"/>
</dbReference>
<feature type="compositionally biased region" description="Low complexity" evidence="8">
    <location>
        <begin position="759"/>
        <end position="785"/>
    </location>
</feature>
<feature type="non-terminal residue" evidence="10">
    <location>
        <position position="1"/>
    </location>
</feature>
<reference evidence="10" key="1">
    <citation type="journal article" date="2023" name="Mol. Biol. Evol.">
        <title>Third-Generation Sequencing Reveals the Adaptive Role of the Epigenome in Three Deep-Sea Polychaetes.</title>
        <authorList>
            <person name="Perez M."/>
            <person name="Aroh O."/>
            <person name="Sun Y."/>
            <person name="Lan Y."/>
            <person name="Juniper S.K."/>
            <person name="Young C.R."/>
            <person name="Angers B."/>
            <person name="Qian P.Y."/>
        </authorList>
    </citation>
    <scope>NUCLEOTIDE SEQUENCE</scope>
    <source>
        <strain evidence="10">P08H-3</strain>
    </source>
</reference>
<dbReference type="EMBL" id="JAODUP010000358">
    <property type="protein sequence ID" value="KAK2151579.1"/>
    <property type="molecule type" value="Genomic_DNA"/>
</dbReference>
<dbReference type="GO" id="GO:0003682">
    <property type="term" value="F:chromatin binding"/>
    <property type="evidence" value="ECO:0007669"/>
    <property type="project" value="TreeGrafter"/>
</dbReference>
<feature type="compositionally biased region" description="Basic residues" evidence="8">
    <location>
        <begin position="148"/>
        <end position="177"/>
    </location>
</feature>
<feature type="compositionally biased region" description="Basic and acidic residues" evidence="8">
    <location>
        <begin position="576"/>
        <end position="587"/>
    </location>
</feature>
<keyword evidence="6" id="KW-0804">Transcription</keyword>
<evidence type="ECO:0000313" key="10">
    <source>
        <dbReference type="EMBL" id="KAK2151579.1"/>
    </source>
</evidence>
<comment type="subcellular location">
    <subcellularLocation>
        <location evidence="1">Nucleus</location>
    </subcellularLocation>
</comment>
<dbReference type="GO" id="GO:0008270">
    <property type="term" value="F:zinc ion binding"/>
    <property type="evidence" value="ECO:0007669"/>
    <property type="project" value="UniProtKB-KW"/>
</dbReference>
<evidence type="ECO:0000259" key="9">
    <source>
        <dbReference type="PROSITE" id="PS51916"/>
    </source>
</evidence>
<dbReference type="InterPro" id="IPR044867">
    <property type="entry name" value="DEUBAD_dom"/>
</dbReference>
<evidence type="ECO:0000256" key="7">
    <source>
        <dbReference type="ARBA" id="ARBA00023242"/>
    </source>
</evidence>
<protein>
    <recommendedName>
        <fullName evidence="9">DEUBAD domain-containing protein</fullName>
    </recommendedName>
</protein>
<dbReference type="GO" id="GO:0045944">
    <property type="term" value="P:positive regulation of transcription by RNA polymerase II"/>
    <property type="evidence" value="ECO:0007669"/>
    <property type="project" value="TreeGrafter"/>
</dbReference>
<dbReference type="InterPro" id="IPR028020">
    <property type="entry name" value="ASX_DEUBAD_dom"/>
</dbReference>
<feature type="compositionally biased region" description="Polar residues" evidence="8">
    <location>
        <begin position="505"/>
        <end position="514"/>
    </location>
</feature>
<evidence type="ECO:0000256" key="2">
    <source>
        <dbReference type="ARBA" id="ARBA00022723"/>
    </source>
</evidence>
<dbReference type="GO" id="GO:0009887">
    <property type="term" value="P:animal organ morphogenesis"/>
    <property type="evidence" value="ECO:0007669"/>
    <property type="project" value="TreeGrafter"/>
</dbReference>
<comment type="caution">
    <text evidence="10">The sequence shown here is derived from an EMBL/GenBank/DDBJ whole genome shotgun (WGS) entry which is preliminary data.</text>
</comment>
<keyword evidence="3" id="KW-0863">Zinc-finger</keyword>
<accession>A0AAD9JE89</accession>
<evidence type="ECO:0000256" key="4">
    <source>
        <dbReference type="ARBA" id="ARBA00022833"/>
    </source>
</evidence>
<evidence type="ECO:0000256" key="6">
    <source>
        <dbReference type="ARBA" id="ARBA00023163"/>
    </source>
</evidence>
<evidence type="ECO:0000256" key="1">
    <source>
        <dbReference type="ARBA" id="ARBA00004123"/>
    </source>
</evidence>
<dbReference type="PROSITE" id="PS51916">
    <property type="entry name" value="DEUBAD"/>
    <property type="match status" value="1"/>
</dbReference>
<gene>
    <name evidence="10" type="ORF">LSH36_358g01059</name>
</gene>
<keyword evidence="11" id="KW-1185">Reference proteome</keyword>
<evidence type="ECO:0000313" key="11">
    <source>
        <dbReference type="Proteomes" id="UP001208570"/>
    </source>
</evidence>
<dbReference type="AlphaFoldDB" id="A0AAD9JE89"/>
<name>A0AAD9JE89_9ANNE</name>
<dbReference type="Pfam" id="PF13919">
    <property type="entry name" value="ASXH"/>
    <property type="match status" value="1"/>
</dbReference>
<keyword evidence="4" id="KW-0862">Zinc</keyword>
<feature type="compositionally biased region" description="Low complexity" evidence="8">
    <location>
        <begin position="197"/>
        <end position="223"/>
    </location>
</feature>
<feature type="domain" description="DEUBAD" evidence="9">
    <location>
        <begin position="277"/>
        <end position="387"/>
    </location>
</feature>
<feature type="region of interest" description="Disordered" evidence="8">
    <location>
        <begin position="887"/>
        <end position="913"/>
    </location>
</feature>
<evidence type="ECO:0000256" key="8">
    <source>
        <dbReference type="SAM" id="MobiDB-lite"/>
    </source>
</evidence>